<dbReference type="Proteomes" id="UP000027590">
    <property type="component" value="Unassembled WGS sequence"/>
</dbReference>
<protein>
    <recommendedName>
        <fullName evidence="1">ABC-type transport auxiliary lipoprotein component domain-containing protein</fullName>
    </recommendedName>
</protein>
<reference evidence="2 3" key="2">
    <citation type="journal article" date="2014" name="PLoS ONE">
        <title>Evolution of mitochondria reconstructed from the energy metabolism of living bacteria.</title>
        <authorList>
            <person name="Degli Esposti M."/>
            <person name="Chouaia B."/>
            <person name="Comandatore F."/>
            <person name="Crotti E."/>
            <person name="Sassera D."/>
            <person name="Lievens P.M."/>
            <person name="Daffonchio D."/>
            <person name="Bandi C."/>
        </authorList>
    </citation>
    <scope>NUCLEOTIDE SEQUENCE [LARGE SCALE GENOMIC DNA]</scope>
    <source>
        <strain evidence="3">AM169</strain>
    </source>
</reference>
<dbReference type="AlphaFoldDB" id="A0A7U7J0X7"/>
<proteinExistence type="predicted"/>
<dbReference type="EMBL" id="CBLY010000005">
    <property type="protein sequence ID" value="CDG33517.1"/>
    <property type="molecule type" value="Genomic_DNA"/>
</dbReference>
<dbReference type="RefSeq" id="WP_043559597.1">
    <property type="nucleotide sequence ID" value="NZ_CBLY010000005.1"/>
</dbReference>
<name>A0A7U7J0X7_9PROT</name>
<dbReference type="Pfam" id="PF03886">
    <property type="entry name" value="ABC_trans_aux"/>
    <property type="match status" value="1"/>
</dbReference>
<dbReference type="PROSITE" id="PS51257">
    <property type="entry name" value="PROKAR_LIPOPROTEIN"/>
    <property type="match status" value="1"/>
</dbReference>
<dbReference type="InterPro" id="IPR005586">
    <property type="entry name" value="ABC_trans_aux"/>
</dbReference>
<sequence length="219" mass="23094">MKRFFYPSFVRSCGLLGAVCLGGVLLAGCSSTPTTYYVLAPQTGPVASPVIQAALPQAIEVLTPSITSRLDRDGLLRVMQDAQDHMVPAAAWSEPLGEMLGHALAADLRQRLPGHVLFSQNDSVAVTAGAYLELSLSRFEQDVSGHAVITGVLSAHRAGAPDSQARAVNVQWVSPQPVGTKPADMVRVLAEGMGVLSDQAIQLLYSLPALPVHEEASSL</sequence>
<evidence type="ECO:0000313" key="3">
    <source>
        <dbReference type="Proteomes" id="UP000027590"/>
    </source>
</evidence>
<evidence type="ECO:0000259" key="1">
    <source>
        <dbReference type="Pfam" id="PF03886"/>
    </source>
</evidence>
<accession>A0A7U7J0X7</accession>
<evidence type="ECO:0000313" key="2">
    <source>
        <dbReference type="EMBL" id="CDG33517.1"/>
    </source>
</evidence>
<feature type="domain" description="ABC-type transport auxiliary lipoprotein component" evidence="1">
    <location>
        <begin position="37"/>
        <end position="199"/>
    </location>
</feature>
<organism evidence="2 3">
    <name type="scientific">Parasaccharibacter apium</name>
    <dbReference type="NCBI Taxonomy" id="1510841"/>
    <lineage>
        <taxon>Bacteria</taxon>
        <taxon>Pseudomonadati</taxon>
        <taxon>Pseudomonadota</taxon>
        <taxon>Alphaproteobacteria</taxon>
        <taxon>Acetobacterales</taxon>
        <taxon>Acetobacteraceae</taxon>
        <taxon>Parasaccharibacter</taxon>
    </lineage>
</organism>
<dbReference type="SUPFAM" id="SSF159594">
    <property type="entry name" value="XCC0632-like"/>
    <property type="match status" value="1"/>
</dbReference>
<gene>
    <name evidence="2" type="ORF">SACS_0779</name>
</gene>
<dbReference type="Gene3D" id="3.40.50.10610">
    <property type="entry name" value="ABC-type transport auxiliary lipoprotein component"/>
    <property type="match status" value="1"/>
</dbReference>
<reference evidence="2 3" key="1">
    <citation type="journal article" date="2014" name="Genome Biol. Evol.">
        <title>Acetic acid bacteria genomes reveal functional traits for adaptation to life in insect guts.</title>
        <authorList>
            <person name="Chouaia B."/>
            <person name="Gaiarsa S."/>
            <person name="Crotti E."/>
            <person name="Comandatore F."/>
            <person name="Degli Esposti M."/>
            <person name="Ricci I."/>
            <person name="Alma A."/>
            <person name="Favia G."/>
            <person name="Bandi C."/>
            <person name="Daffonchio D."/>
        </authorList>
    </citation>
    <scope>NUCLEOTIDE SEQUENCE [LARGE SCALE GENOMIC DNA]</scope>
    <source>
        <strain evidence="3">AM169</strain>
    </source>
</reference>
<comment type="caution">
    <text evidence="2">The sequence shown here is derived from an EMBL/GenBank/DDBJ whole genome shotgun (WGS) entry which is preliminary data.</text>
</comment>